<dbReference type="CDD" id="cd04077">
    <property type="entry name" value="Peptidases_S8_PCSK9_ProteinaseK_like"/>
    <property type="match status" value="1"/>
</dbReference>
<dbReference type="InterPro" id="IPR050131">
    <property type="entry name" value="Peptidase_S8_subtilisin-like"/>
</dbReference>
<evidence type="ECO:0000256" key="1">
    <source>
        <dbReference type="ARBA" id="ARBA00004613"/>
    </source>
</evidence>
<dbReference type="Pfam" id="PF05922">
    <property type="entry name" value="Inhibitor_I9"/>
    <property type="match status" value="1"/>
</dbReference>
<evidence type="ECO:0000256" key="2">
    <source>
        <dbReference type="ARBA" id="ARBA00011073"/>
    </source>
</evidence>
<feature type="chain" id="PRO_5040724938" description="Alkaline serine protease" evidence="11">
    <location>
        <begin position="20"/>
        <end position="397"/>
    </location>
</feature>
<evidence type="ECO:0000256" key="7">
    <source>
        <dbReference type="ARBA" id="ARBA00022825"/>
    </source>
</evidence>
<evidence type="ECO:0000256" key="11">
    <source>
        <dbReference type="SAM" id="SignalP"/>
    </source>
</evidence>
<feature type="active site" description="Charge relay system" evidence="10">
    <location>
        <position position="157"/>
    </location>
</feature>
<dbReference type="AlphaFoldDB" id="A0A9W9T5F9"/>
<accession>A0A9W9T5F9</accession>
<dbReference type="InterPro" id="IPR034193">
    <property type="entry name" value="PCSK9_ProteinaseK-like"/>
</dbReference>
<evidence type="ECO:0000256" key="3">
    <source>
        <dbReference type="ARBA" id="ARBA00022525"/>
    </source>
</evidence>
<keyword evidence="15" id="KW-1185">Reference proteome</keyword>
<dbReference type="Gene3D" id="3.40.50.200">
    <property type="entry name" value="Peptidase S8/S53 domain"/>
    <property type="match status" value="1"/>
</dbReference>
<dbReference type="FunFam" id="3.40.50.200:FF:000014">
    <property type="entry name" value="Proteinase K"/>
    <property type="match status" value="1"/>
</dbReference>
<comment type="subcellular location">
    <subcellularLocation>
        <location evidence="1">Secreted</location>
    </subcellularLocation>
</comment>
<protein>
    <recommendedName>
        <fullName evidence="9">Alkaline serine protease</fullName>
    </recommendedName>
</protein>
<dbReference type="PROSITE" id="PS00138">
    <property type="entry name" value="SUBTILASE_SER"/>
    <property type="match status" value="1"/>
</dbReference>
<feature type="domain" description="Peptidase S8/S53" evidence="12">
    <location>
        <begin position="148"/>
        <end position="358"/>
    </location>
</feature>
<organism evidence="14 15">
    <name type="scientific">Penicillium cf. griseofulvum</name>
    <dbReference type="NCBI Taxonomy" id="2972120"/>
    <lineage>
        <taxon>Eukaryota</taxon>
        <taxon>Fungi</taxon>
        <taxon>Dikarya</taxon>
        <taxon>Ascomycota</taxon>
        <taxon>Pezizomycotina</taxon>
        <taxon>Eurotiomycetes</taxon>
        <taxon>Eurotiomycetidae</taxon>
        <taxon>Eurotiales</taxon>
        <taxon>Aspergillaceae</taxon>
        <taxon>Penicillium</taxon>
    </lineage>
</organism>
<feature type="active site" description="Charge relay system" evidence="10">
    <location>
        <position position="188"/>
    </location>
</feature>
<evidence type="ECO:0000256" key="9">
    <source>
        <dbReference type="ARBA" id="ARBA00075063"/>
    </source>
</evidence>
<feature type="signal peptide" evidence="11">
    <location>
        <begin position="1"/>
        <end position="19"/>
    </location>
</feature>
<dbReference type="PRINTS" id="PR00723">
    <property type="entry name" value="SUBTILISIN"/>
</dbReference>
<dbReference type="InterPro" id="IPR023828">
    <property type="entry name" value="Peptidase_S8_Ser-AS"/>
</dbReference>
<evidence type="ECO:0000313" key="14">
    <source>
        <dbReference type="EMBL" id="KAJ5210167.1"/>
    </source>
</evidence>
<keyword evidence="4 10" id="KW-0645">Protease</keyword>
<dbReference type="PANTHER" id="PTHR43806:SF58">
    <property type="entry name" value="ALKALINE PROTEASE 1-RELATED"/>
    <property type="match status" value="1"/>
</dbReference>
<feature type="domain" description="Inhibitor I9" evidence="13">
    <location>
        <begin position="35"/>
        <end position="113"/>
    </location>
</feature>
<gene>
    <name evidence="14" type="ORF">N7472_000306</name>
</gene>
<dbReference type="SUPFAM" id="SSF52743">
    <property type="entry name" value="Subtilisin-like"/>
    <property type="match status" value="1"/>
</dbReference>
<keyword evidence="3" id="KW-0964">Secreted</keyword>
<dbReference type="EMBL" id="JAPQKP010000001">
    <property type="protein sequence ID" value="KAJ5210167.1"/>
    <property type="molecule type" value="Genomic_DNA"/>
</dbReference>
<dbReference type="GO" id="GO:0004252">
    <property type="term" value="F:serine-type endopeptidase activity"/>
    <property type="evidence" value="ECO:0007669"/>
    <property type="project" value="UniProtKB-UniRule"/>
</dbReference>
<keyword evidence="8" id="KW-0865">Zymogen</keyword>
<name>A0A9W9T5F9_9EURO</name>
<reference evidence="14" key="1">
    <citation type="submission" date="2022-11" db="EMBL/GenBank/DDBJ databases">
        <authorList>
            <person name="Petersen C."/>
        </authorList>
    </citation>
    <scope>NUCLEOTIDE SEQUENCE</scope>
    <source>
        <strain evidence="14">IBT 16849</strain>
    </source>
</reference>
<keyword evidence="5 11" id="KW-0732">Signal</keyword>
<dbReference type="InterPro" id="IPR037045">
    <property type="entry name" value="S8pro/Inhibitor_I9_sf"/>
</dbReference>
<dbReference type="InterPro" id="IPR015500">
    <property type="entry name" value="Peptidase_S8_subtilisin-rel"/>
</dbReference>
<feature type="active site" description="Charge relay system" evidence="10">
    <location>
        <position position="343"/>
    </location>
</feature>
<comment type="similarity">
    <text evidence="2 10">Belongs to the peptidase S8 family.</text>
</comment>
<dbReference type="OrthoDB" id="206201at2759"/>
<sequence length="397" mass="40317">MGFLKVLSTSLATLAVVNAGTLLSASHGAEVVPSSYIVVMNDDVSDADFQSHRDWAAAVHARLSNGKRGVSGPGKKFDINGMKGYTATFDERTVKDIANNPAVKYIEPDMIVNATEDVVQANAPSWGLPRISSKKAGTTDYTYDSTAGEGIVVYGVDTGIEIDHADFGGRAEWGNNFADSDDTDGNGHGTHTASTAVGTKYGVAKKATIVAVKVLGSDGSGTNSGVISGMEWAVQDAKSRGATGKAVMNMSLGGSFSQAMNDAASNVVKGGVFLAVAAGNESEDAKNSSPASAPNACTVAASASDDTNAYFSNFGSLVDLYAPGEDITAAYPGGGSKSLSGTSMASPHVAGAAAYIMALEGVSADKACARLVELALEAITDAPSGTTPKLLFNGIGA</sequence>
<dbReference type="Gene3D" id="3.30.70.80">
    <property type="entry name" value="Peptidase S8 propeptide/proteinase inhibitor I9"/>
    <property type="match status" value="1"/>
</dbReference>
<evidence type="ECO:0000256" key="4">
    <source>
        <dbReference type="ARBA" id="ARBA00022670"/>
    </source>
</evidence>
<evidence type="ECO:0000256" key="8">
    <source>
        <dbReference type="ARBA" id="ARBA00023145"/>
    </source>
</evidence>
<keyword evidence="6 10" id="KW-0378">Hydrolase</keyword>
<comment type="caution">
    <text evidence="14">The sequence shown here is derived from an EMBL/GenBank/DDBJ whole genome shotgun (WGS) entry which is preliminary data.</text>
</comment>
<dbReference type="InterPro" id="IPR036852">
    <property type="entry name" value="Peptidase_S8/S53_dom_sf"/>
</dbReference>
<proteinExistence type="inferred from homology"/>
<dbReference type="GO" id="GO:0005576">
    <property type="term" value="C:extracellular region"/>
    <property type="evidence" value="ECO:0007669"/>
    <property type="project" value="UniProtKB-SubCell"/>
</dbReference>
<evidence type="ECO:0000256" key="10">
    <source>
        <dbReference type="PROSITE-ProRule" id="PRU01240"/>
    </source>
</evidence>
<dbReference type="SUPFAM" id="SSF54897">
    <property type="entry name" value="Protease propeptides/inhibitors"/>
    <property type="match status" value="1"/>
</dbReference>
<evidence type="ECO:0000259" key="12">
    <source>
        <dbReference type="Pfam" id="PF00082"/>
    </source>
</evidence>
<dbReference type="GO" id="GO:0006508">
    <property type="term" value="P:proteolysis"/>
    <property type="evidence" value="ECO:0007669"/>
    <property type="project" value="UniProtKB-KW"/>
</dbReference>
<dbReference type="PANTHER" id="PTHR43806">
    <property type="entry name" value="PEPTIDASE S8"/>
    <property type="match status" value="1"/>
</dbReference>
<dbReference type="PROSITE" id="PS51892">
    <property type="entry name" value="SUBTILASE"/>
    <property type="match status" value="1"/>
</dbReference>
<dbReference type="Proteomes" id="UP001150879">
    <property type="component" value="Unassembled WGS sequence"/>
</dbReference>
<dbReference type="Pfam" id="PF00082">
    <property type="entry name" value="Peptidase_S8"/>
    <property type="match status" value="1"/>
</dbReference>
<dbReference type="InterPro" id="IPR010259">
    <property type="entry name" value="S8pro/Inhibitor_I9"/>
</dbReference>
<keyword evidence="7 10" id="KW-0720">Serine protease</keyword>
<dbReference type="InterPro" id="IPR000209">
    <property type="entry name" value="Peptidase_S8/S53_dom"/>
</dbReference>
<evidence type="ECO:0000259" key="13">
    <source>
        <dbReference type="Pfam" id="PF05922"/>
    </source>
</evidence>
<evidence type="ECO:0000256" key="6">
    <source>
        <dbReference type="ARBA" id="ARBA00022801"/>
    </source>
</evidence>
<evidence type="ECO:0000313" key="15">
    <source>
        <dbReference type="Proteomes" id="UP001150879"/>
    </source>
</evidence>
<evidence type="ECO:0000256" key="5">
    <source>
        <dbReference type="ARBA" id="ARBA00022729"/>
    </source>
</evidence>
<reference evidence="14" key="2">
    <citation type="journal article" date="2023" name="IMA Fungus">
        <title>Comparative genomic study of the Penicillium genus elucidates a diverse pangenome and 15 lateral gene transfer events.</title>
        <authorList>
            <person name="Petersen C."/>
            <person name="Sorensen T."/>
            <person name="Nielsen M.R."/>
            <person name="Sondergaard T.E."/>
            <person name="Sorensen J.L."/>
            <person name="Fitzpatrick D.A."/>
            <person name="Frisvad J.C."/>
            <person name="Nielsen K.L."/>
        </authorList>
    </citation>
    <scope>NUCLEOTIDE SEQUENCE</scope>
    <source>
        <strain evidence="14">IBT 16849</strain>
    </source>
</reference>